<dbReference type="Gene3D" id="1.10.3720.10">
    <property type="entry name" value="MetI-like"/>
    <property type="match status" value="1"/>
</dbReference>
<dbReference type="InterPro" id="IPR000515">
    <property type="entry name" value="MetI-like"/>
</dbReference>
<evidence type="ECO:0000313" key="7">
    <source>
        <dbReference type="EMBL" id="MFC5366705.1"/>
    </source>
</evidence>
<evidence type="ECO:0000256" key="1">
    <source>
        <dbReference type="ARBA" id="ARBA00004141"/>
    </source>
</evidence>
<evidence type="ECO:0000256" key="3">
    <source>
        <dbReference type="ARBA" id="ARBA00022989"/>
    </source>
</evidence>
<keyword evidence="2 5" id="KW-0812">Transmembrane</keyword>
<evidence type="ECO:0000259" key="6">
    <source>
        <dbReference type="PROSITE" id="PS50928"/>
    </source>
</evidence>
<comment type="similarity">
    <text evidence="5">Belongs to the binding-protein-dependent transport system permease family.</text>
</comment>
<dbReference type="PANTHER" id="PTHR43879">
    <property type="entry name" value="ABC TRANSPORTER PERMEASE PROTEIN"/>
    <property type="match status" value="1"/>
</dbReference>
<sequence length="306" mass="32668">MSGRTADASRSITDQVTEVSLRRVGLYAVLVGLLAFYLSPIEAGLVTSLKTTAAFNETAPYVPPGLDGLTLAKWAEAFSLLQAGLVNSLILTIPATILSATLGSLAAYGLTKVDWKGQVGVYVLFIAGIFIPYQAVLVPLSEFWGQMFPLYEIGAPVWAAVPFLQEYHGHLLALIVTHTAYGVPICTLLFRSYYKDISDEIVEAARLDGASVASIYRKVILPLSVPMFAVTLIYQFTQVWNDLLFALIIIPSGSGSAAPVTLALVQLGSGVVTDFTIKMAGALVTALPTIIVYVLFGEQFAEGVAA</sequence>
<evidence type="ECO:0000256" key="4">
    <source>
        <dbReference type="ARBA" id="ARBA00023136"/>
    </source>
</evidence>
<comment type="subcellular location">
    <subcellularLocation>
        <location evidence="5">Cell membrane</location>
        <topology evidence="5">Multi-pass membrane protein</topology>
    </subcellularLocation>
    <subcellularLocation>
        <location evidence="1">Membrane</location>
        <topology evidence="1">Multi-pass membrane protein</topology>
    </subcellularLocation>
</comment>
<name>A0ABD5R9R0_9EURY</name>
<feature type="transmembrane region" description="Helical" evidence="5">
    <location>
        <begin position="243"/>
        <end position="265"/>
    </location>
</feature>
<dbReference type="SUPFAM" id="SSF161098">
    <property type="entry name" value="MetI-like"/>
    <property type="match status" value="1"/>
</dbReference>
<comment type="caution">
    <text evidence="7">The sequence shown here is derived from an EMBL/GenBank/DDBJ whole genome shotgun (WGS) entry which is preliminary data.</text>
</comment>
<dbReference type="GO" id="GO:0005886">
    <property type="term" value="C:plasma membrane"/>
    <property type="evidence" value="ECO:0007669"/>
    <property type="project" value="UniProtKB-SubCell"/>
</dbReference>
<dbReference type="InterPro" id="IPR035906">
    <property type="entry name" value="MetI-like_sf"/>
</dbReference>
<proteinExistence type="inferred from homology"/>
<reference evidence="7 8" key="1">
    <citation type="journal article" date="2019" name="Int. J. Syst. Evol. Microbiol.">
        <title>The Global Catalogue of Microorganisms (GCM) 10K type strain sequencing project: providing services to taxonomists for standard genome sequencing and annotation.</title>
        <authorList>
            <consortium name="The Broad Institute Genomics Platform"/>
            <consortium name="The Broad Institute Genome Sequencing Center for Infectious Disease"/>
            <person name="Wu L."/>
            <person name="Ma J."/>
        </authorList>
    </citation>
    <scope>NUCLEOTIDE SEQUENCE [LARGE SCALE GENOMIC DNA]</scope>
    <source>
        <strain evidence="7 8">CGMCC 1.12237</strain>
    </source>
</reference>
<keyword evidence="3 5" id="KW-1133">Transmembrane helix</keyword>
<feature type="domain" description="ABC transmembrane type-1" evidence="6">
    <location>
        <begin position="85"/>
        <end position="296"/>
    </location>
</feature>
<keyword evidence="8" id="KW-1185">Reference proteome</keyword>
<gene>
    <name evidence="7" type="ORF">ACFPJ5_07110</name>
</gene>
<dbReference type="CDD" id="cd06261">
    <property type="entry name" value="TM_PBP2"/>
    <property type="match status" value="1"/>
</dbReference>
<dbReference type="EMBL" id="JBHSKX010000001">
    <property type="protein sequence ID" value="MFC5366705.1"/>
    <property type="molecule type" value="Genomic_DNA"/>
</dbReference>
<dbReference type="PANTHER" id="PTHR43879:SF1">
    <property type="entry name" value="GLUCOSE IMPORT SYSTEM PERMEASE PROTEIN GLCU"/>
    <property type="match status" value="1"/>
</dbReference>
<protein>
    <submittedName>
        <fullName evidence="7">Carbohydrate ABC transporter permease</fullName>
    </submittedName>
</protein>
<keyword evidence="5" id="KW-0813">Transport</keyword>
<evidence type="ECO:0000256" key="2">
    <source>
        <dbReference type="ARBA" id="ARBA00022692"/>
    </source>
</evidence>
<feature type="transmembrane region" description="Helical" evidence="5">
    <location>
        <begin position="171"/>
        <end position="194"/>
    </location>
</feature>
<evidence type="ECO:0000313" key="8">
    <source>
        <dbReference type="Proteomes" id="UP001596201"/>
    </source>
</evidence>
<dbReference type="RefSeq" id="WP_227227959.1">
    <property type="nucleotide sequence ID" value="NZ_JAJCVJ010000001.1"/>
</dbReference>
<dbReference type="Pfam" id="PF00528">
    <property type="entry name" value="BPD_transp_1"/>
    <property type="match status" value="1"/>
</dbReference>
<feature type="transmembrane region" description="Helical" evidence="5">
    <location>
        <begin position="119"/>
        <end position="140"/>
    </location>
</feature>
<feature type="transmembrane region" description="Helical" evidence="5">
    <location>
        <begin position="89"/>
        <end position="110"/>
    </location>
</feature>
<feature type="transmembrane region" description="Helical" evidence="5">
    <location>
        <begin position="21"/>
        <end position="39"/>
    </location>
</feature>
<dbReference type="AlphaFoldDB" id="A0ABD5R9R0"/>
<organism evidence="7 8">
    <name type="scientific">Salinirubrum litoreum</name>
    <dbReference type="NCBI Taxonomy" id="1126234"/>
    <lineage>
        <taxon>Archaea</taxon>
        <taxon>Methanobacteriati</taxon>
        <taxon>Methanobacteriota</taxon>
        <taxon>Stenosarchaea group</taxon>
        <taxon>Halobacteria</taxon>
        <taxon>Halobacteriales</taxon>
        <taxon>Haloferacaceae</taxon>
        <taxon>Salinirubrum</taxon>
    </lineage>
</organism>
<keyword evidence="4 5" id="KW-0472">Membrane</keyword>
<dbReference type="PROSITE" id="PS50928">
    <property type="entry name" value="ABC_TM1"/>
    <property type="match status" value="1"/>
</dbReference>
<evidence type="ECO:0000256" key="5">
    <source>
        <dbReference type="RuleBase" id="RU363032"/>
    </source>
</evidence>
<dbReference type="Proteomes" id="UP001596201">
    <property type="component" value="Unassembled WGS sequence"/>
</dbReference>
<feature type="transmembrane region" description="Helical" evidence="5">
    <location>
        <begin position="277"/>
        <end position="296"/>
    </location>
</feature>
<accession>A0ABD5R9R0</accession>